<dbReference type="AlphaFoldDB" id="A0A482XMV7"/>
<name>A0A482XMV7_LAOST</name>
<evidence type="ECO:0008006" key="3">
    <source>
        <dbReference type="Google" id="ProtNLM"/>
    </source>
</evidence>
<evidence type="ECO:0000313" key="1">
    <source>
        <dbReference type="EMBL" id="RZF47193.1"/>
    </source>
</evidence>
<accession>A0A482XMV7</accession>
<gene>
    <name evidence="1" type="ORF">LSTR_LSTR004902</name>
</gene>
<dbReference type="OrthoDB" id="6020229at2759"/>
<dbReference type="InParanoid" id="A0A482XMV7"/>
<proteinExistence type="predicted"/>
<dbReference type="GO" id="GO:0005763">
    <property type="term" value="C:mitochondrial small ribosomal subunit"/>
    <property type="evidence" value="ECO:0007669"/>
    <property type="project" value="TreeGrafter"/>
</dbReference>
<dbReference type="PANTHER" id="PTHR13447:SF2">
    <property type="entry name" value="SMALL RIBOSOMAL SUBUNIT PROTEIN BS1M"/>
    <property type="match status" value="1"/>
</dbReference>
<evidence type="ECO:0000313" key="2">
    <source>
        <dbReference type="Proteomes" id="UP000291343"/>
    </source>
</evidence>
<dbReference type="SMR" id="A0A482XMV7"/>
<dbReference type="EMBL" id="QKKF02004629">
    <property type="protein sequence ID" value="RZF47193.1"/>
    <property type="molecule type" value="Genomic_DNA"/>
</dbReference>
<dbReference type="Proteomes" id="UP000291343">
    <property type="component" value="Unassembled WGS sequence"/>
</dbReference>
<dbReference type="FunCoup" id="A0A482XMV7">
    <property type="interactions" value="145"/>
</dbReference>
<dbReference type="InterPro" id="IPR019375">
    <property type="entry name" value="Ribosomal_bS1m"/>
</dbReference>
<reference evidence="1 2" key="1">
    <citation type="journal article" date="2017" name="Gigascience">
        <title>Genome sequence of the small brown planthopper, Laodelphax striatellus.</title>
        <authorList>
            <person name="Zhu J."/>
            <person name="Jiang F."/>
            <person name="Wang X."/>
            <person name="Yang P."/>
            <person name="Bao Y."/>
            <person name="Zhao W."/>
            <person name="Wang W."/>
            <person name="Lu H."/>
            <person name="Wang Q."/>
            <person name="Cui N."/>
            <person name="Li J."/>
            <person name="Chen X."/>
            <person name="Luo L."/>
            <person name="Yu J."/>
            <person name="Kang L."/>
            <person name="Cui F."/>
        </authorList>
    </citation>
    <scope>NUCLEOTIDE SEQUENCE [LARGE SCALE GENOMIC DNA]</scope>
    <source>
        <strain evidence="1">Lst14</strain>
    </source>
</reference>
<comment type="caution">
    <text evidence="1">The sequence shown here is derived from an EMBL/GenBank/DDBJ whole genome shotgun (WGS) entry which is preliminary data.</text>
</comment>
<organism evidence="1 2">
    <name type="scientific">Laodelphax striatellus</name>
    <name type="common">Small brown planthopper</name>
    <name type="synonym">Delphax striatella</name>
    <dbReference type="NCBI Taxonomy" id="195883"/>
    <lineage>
        <taxon>Eukaryota</taxon>
        <taxon>Metazoa</taxon>
        <taxon>Ecdysozoa</taxon>
        <taxon>Arthropoda</taxon>
        <taxon>Hexapoda</taxon>
        <taxon>Insecta</taxon>
        <taxon>Pterygota</taxon>
        <taxon>Neoptera</taxon>
        <taxon>Paraneoptera</taxon>
        <taxon>Hemiptera</taxon>
        <taxon>Auchenorrhyncha</taxon>
        <taxon>Fulgoroidea</taxon>
        <taxon>Delphacidae</taxon>
        <taxon>Criomorphinae</taxon>
        <taxon>Laodelphax</taxon>
    </lineage>
</organism>
<dbReference type="Pfam" id="PF10246">
    <property type="entry name" value="MRP-S35"/>
    <property type="match status" value="1"/>
</dbReference>
<keyword evidence="2" id="KW-1185">Reference proteome</keyword>
<dbReference type="STRING" id="195883.A0A482XMV7"/>
<protein>
    <recommendedName>
        <fullName evidence="3">Mitochondrial ribosomal protein S28</fullName>
    </recommendedName>
</protein>
<sequence length="173" mass="19354">MASKCTKNLLPLFRTNCMIPSSYFIQKCYFSDETTVVKKGFAEAFERHSKPITEEEAKPNLSFATLFKNSKFIDLGDPQGKIVVGKVFHVVGDDLYIDFGWKFHCVCSRPNKNGSDYVRGAKVRIMIKDLELSTRFLGSEKDLTILEADATLLGLISSPARSSQQIDSQTTPS</sequence>
<dbReference type="PANTHER" id="PTHR13447">
    <property type="entry name" value="MITOCHONDRIAL 28S RIBOSOMAL PROTEIN S28"/>
    <property type="match status" value="1"/>
</dbReference>